<organism evidence="4">
    <name type="scientific">Tetraodon nigroviridis</name>
    <name type="common">Spotted green pufferfish</name>
    <name type="synonym">Chelonodon nigroviridis</name>
    <dbReference type="NCBI Taxonomy" id="99883"/>
    <lineage>
        <taxon>Eukaryota</taxon>
        <taxon>Metazoa</taxon>
        <taxon>Chordata</taxon>
        <taxon>Craniata</taxon>
        <taxon>Vertebrata</taxon>
        <taxon>Euteleostomi</taxon>
        <taxon>Actinopterygii</taxon>
        <taxon>Neopterygii</taxon>
        <taxon>Teleostei</taxon>
        <taxon>Neoteleostei</taxon>
        <taxon>Acanthomorphata</taxon>
        <taxon>Eupercaria</taxon>
        <taxon>Tetraodontiformes</taxon>
        <taxon>Tetradontoidea</taxon>
        <taxon>Tetraodontidae</taxon>
        <taxon>Tetraodon</taxon>
    </lineage>
</organism>
<protein>
    <submittedName>
        <fullName evidence="4">(spotted green pufferfish) hypothetical protein</fullName>
    </submittedName>
</protein>
<sequence>IHNSRRCEGSTYSCPRALSMFFPNEEEIHISGYQVHQGGRRLSLPQTIGNVFIERLADYLLVKSTFGFSLAWDGDSGVYLKMSEEHHGAPCGLCGNFNHIAGDDLTTARACVLEECGTALKTTAQVRSVDDGQNNKTEFDENSLLSSAECSVMGDVFVTTFDGRIFLHPGVCQYILVKSRGSSRFTVTLQYSTCSEQQGCIQSVTVVLDEDVSRQITLTREDAVEVQKLTSVFTQLRAGVGLKLQYDGRGGRVYLQLDSRWRGQTLGLCGTFNGNLRDDFLSPAGMIEGTPQLHANAWKISSACIAPVNQPVMDPCELNQNNVFYASQCEVLMGGVFSPCHGHISPNIYHQQCRYQACRCGSSCLCTTLAHYAYLCSKHGVNINFRSQVSECETCNLDDCAEGCGCPDGSYYDDVRQRCVQLSQCHCYSIGGVSQPGEVTFSASGPCVCHRGYFNCSHSPCPAVCTVYSDRHYHTFDGLEYDYYTDCQVYLLKSVGETEVSIVAQNKDCYESGIVCIKFLVIHVGLTKIYFTDNSGNPGLLTGLCGNFDSVTVNDMTTSSHMEVNNAQTFGDSWALGQLMTVNTTIKRAVLSSHTVSCASGATRPVPTLVPTHAATQMRHAASFSLRKSFRSPLVPLNNSLLTH</sequence>
<dbReference type="Pfam" id="PF00094">
    <property type="entry name" value="VWD"/>
    <property type="match status" value="3"/>
</dbReference>
<reference evidence="4" key="1">
    <citation type="journal article" date="2004" name="Nature">
        <title>Genome duplication in the teleost fish Tetraodon nigroviridis reveals the early vertebrate proto-karyotype.</title>
        <authorList>
            <person name="Jaillon O."/>
            <person name="Aury J.-M."/>
            <person name="Brunet F."/>
            <person name="Petit J.-L."/>
            <person name="Stange-Thomann N."/>
            <person name="Mauceli E."/>
            <person name="Bouneau L."/>
            <person name="Fischer C."/>
            <person name="Ozouf-Costaz C."/>
            <person name="Bernot A."/>
            <person name="Nicaud S."/>
            <person name="Jaffe D."/>
            <person name="Fisher S."/>
            <person name="Lutfalla G."/>
            <person name="Dossat C."/>
            <person name="Segurens B."/>
            <person name="Dasilva C."/>
            <person name="Salanoubat M."/>
            <person name="Levy M."/>
            <person name="Boudet N."/>
            <person name="Castellano S."/>
            <person name="Anthouard V."/>
            <person name="Jubin C."/>
            <person name="Castelli V."/>
            <person name="Katinka M."/>
            <person name="Vacherie B."/>
            <person name="Biemont C."/>
            <person name="Skalli Z."/>
            <person name="Cattolico L."/>
            <person name="Poulain J."/>
            <person name="De Berardinis V."/>
            <person name="Cruaud C."/>
            <person name="Duprat S."/>
            <person name="Brottier P."/>
            <person name="Coutanceau J.-P."/>
            <person name="Gouzy J."/>
            <person name="Parra G."/>
            <person name="Lardier G."/>
            <person name="Chapple C."/>
            <person name="McKernan K.J."/>
            <person name="McEwan P."/>
            <person name="Bosak S."/>
            <person name="Kellis M."/>
            <person name="Volff J.-N."/>
            <person name="Guigo R."/>
            <person name="Zody M.C."/>
            <person name="Mesirov J."/>
            <person name="Lindblad-Toh K."/>
            <person name="Birren B."/>
            <person name="Nusbaum C."/>
            <person name="Kahn D."/>
            <person name="Robinson-Rechavi M."/>
            <person name="Laudet V."/>
            <person name="Schachter V."/>
            <person name="Quetier F."/>
            <person name="Saurin W."/>
            <person name="Scarpelli C."/>
            <person name="Wincker P."/>
            <person name="Lander E.S."/>
            <person name="Weissenbach J."/>
            <person name="Roest Crollius H."/>
        </authorList>
    </citation>
    <scope>NUCLEOTIDE SEQUENCE [LARGE SCALE GENOMIC DNA]</scope>
</reference>
<reference evidence="4" key="2">
    <citation type="submission" date="2004-02" db="EMBL/GenBank/DDBJ databases">
        <authorList>
            <consortium name="Genoscope"/>
            <consortium name="Whitehead Institute Centre for Genome Research"/>
        </authorList>
    </citation>
    <scope>NUCLEOTIDE SEQUENCE</scope>
</reference>
<keyword evidence="2" id="KW-0325">Glycoprotein</keyword>
<evidence type="ECO:0000313" key="4">
    <source>
        <dbReference type="EMBL" id="CAG13068.1"/>
    </source>
</evidence>
<evidence type="ECO:0000256" key="2">
    <source>
        <dbReference type="ARBA" id="ARBA00023180"/>
    </source>
</evidence>
<feature type="domain" description="VWFD" evidence="3">
    <location>
        <begin position="1"/>
        <end position="151"/>
    </location>
</feature>
<feature type="domain" description="VWFD" evidence="3">
    <location>
        <begin position="463"/>
        <end position="644"/>
    </location>
</feature>
<accession>Q4REW4</accession>
<name>Q4REW4_TETNG</name>
<comment type="caution">
    <text evidence="4">The sequence shown here is derived from an EMBL/GenBank/DDBJ whole genome shotgun (WGS) entry which is preliminary data.</text>
</comment>
<dbReference type="EMBL" id="CAAE01015122">
    <property type="protein sequence ID" value="CAG13068.1"/>
    <property type="molecule type" value="Genomic_DNA"/>
</dbReference>
<dbReference type="GO" id="GO:0005615">
    <property type="term" value="C:extracellular space"/>
    <property type="evidence" value="ECO:0007669"/>
    <property type="project" value="TreeGrafter"/>
</dbReference>
<dbReference type="PROSITE" id="PS51233">
    <property type="entry name" value="VWFD"/>
    <property type="match status" value="3"/>
</dbReference>
<dbReference type="PANTHER" id="PTHR11339:SF225">
    <property type="entry name" value="OTOGELIN-LIKE PROTEIN"/>
    <property type="match status" value="1"/>
</dbReference>
<dbReference type="SMART" id="SM00832">
    <property type="entry name" value="C8"/>
    <property type="match status" value="1"/>
</dbReference>
<dbReference type="AlphaFoldDB" id="Q4REW4"/>
<evidence type="ECO:0000259" key="3">
    <source>
        <dbReference type="PROSITE" id="PS51233"/>
    </source>
</evidence>
<dbReference type="PANTHER" id="PTHR11339">
    <property type="entry name" value="EXTRACELLULAR MATRIX GLYCOPROTEIN RELATED"/>
    <property type="match status" value="1"/>
</dbReference>
<dbReference type="Pfam" id="PF08742">
    <property type="entry name" value="C8"/>
    <property type="match status" value="1"/>
</dbReference>
<gene>
    <name evidence="4" type="ORF">GSTENG00035585001</name>
</gene>
<proteinExistence type="predicted"/>
<dbReference type="GO" id="GO:0031012">
    <property type="term" value="C:extracellular matrix"/>
    <property type="evidence" value="ECO:0007669"/>
    <property type="project" value="TreeGrafter"/>
</dbReference>
<evidence type="ECO:0000256" key="1">
    <source>
        <dbReference type="ARBA" id="ARBA00023157"/>
    </source>
</evidence>
<dbReference type="KEGG" id="tng:GSTEN00035585G001"/>
<dbReference type="SMART" id="SM00216">
    <property type="entry name" value="VWD"/>
    <property type="match status" value="1"/>
</dbReference>
<dbReference type="InterPro" id="IPR050780">
    <property type="entry name" value="Mucin_vWF_Thrombospondin_sf"/>
</dbReference>
<feature type="domain" description="VWFD" evidence="3">
    <location>
        <begin position="148"/>
        <end position="305"/>
    </location>
</feature>
<dbReference type="OrthoDB" id="8860203at2759"/>
<dbReference type="InterPro" id="IPR014853">
    <property type="entry name" value="VWF/SSPO/ZAN-like_Cys-rich_dom"/>
</dbReference>
<keyword evidence="1" id="KW-1015">Disulfide bond</keyword>
<feature type="non-terminal residue" evidence="4">
    <location>
        <position position="644"/>
    </location>
</feature>
<dbReference type="InterPro" id="IPR001846">
    <property type="entry name" value="VWF_type-D"/>
</dbReference>